<protein>
    <recommendedName>
        <fullName evidence="3">Spore germination protein gerPA/gerPF</fullName>
    </recommendedName>
</protein>
<organism evidence="1 2">
    <name type="scientific">Bacillus songklensis</name>
    <dbReference type="NCBI Taxonomy" id="1069116"/>
    <lineage>
        <taxon>Bacteria</taxon>
        <taxon>Bacillati</taxon>
        <taxon>Bacillota</taxon>
        <taxon>Bacilli</taxon>
        <taxon>Bacillales</taxon>
        <taxon>Bacillaceae</taxon>
        <taxon>Bacillus</taxon>
    </lineage>
</organism>
<accession>A0ABV8B838</accession>
<reference evidence="2" key="1">
    <citation type="journal article" date="2019" name="Int. J. Syst. Evol. Microbiol.">
        <title>The Global Catalogue of Microorganisms (GCM) 10K type strain sequencing project: providing services to taxonomists for standard genome sequencing and annotation.</title>
        <authorList>
            <consortium name="The Broad Institute Genomics Platform"/>
            <consortium name="The Broad Institute Genome Sequencing Center for Infectious Disease"/>
            <person name="Wu L."/>
            <person name="Ma J."/>
        </authorList>
    </citation>
    <scope>NUCLEOTIDE SEQUENCE [LARGE SCALE GENOMIC DNA]</scope>
    <source>
        <strain evidence="2">CCUG 61889</strain>
    </source>
</reference>
<dbReference type="Proteomes" id="UP001595752">
    <property type="component" value="Unassembled WGS sequence"/>
</dbReference>
<evidence type="ECO:0000313" key="1">
    <source>
        <dbReference type="EMBL" id="MFC3885556.1"/>
    </source>
</evidence>
<evidence type="ECO:0008006" key="3">
    <source>
        <dbReference type="Google" id="ProtNLM"/>
    </source>
</evidence>
<proteinExistence type="predicted"/>
<sequence length="83" mass="9130">MKNLIIKFTNINISCISSNSGVFTGTNSQLNWQVSRKSNTGFGEITGYNNFASHIVNVINDNDEIDADFSQNIGVQNQPMSQS</sequence>
<gene>
    <name evidence="1" type="ORF">ACFOU2_19610</name>
</gene>
<keyword evidence="2" id="KW-1185">Reference proteome</keyword>
<evidence type="ECO:0000313" key="2">
    <source>
        <dbReference type="Proteomes" id="UP001595752"/>
    </source>
</evidence>
<name>A0ABV8B838_9BACI</name>
<dbReference type="RefSeq" id="WP_377917968.1">
    <property type="nucleotide sequence ID" value="NZ_JBHRZT010000072.1"/>
</dbReference>
<dbReference type="EMBL" id="JBHRZT010000072">
    <property type="protein sequence ID" value="MFC3885556.1"/>
    <property type="molecule type" value="Genomic_DNA"/>
</dbReference>
<comment type="caution">
    <text evidence="1">The sequence shown here is derived from an EMBL/GenBank/DDBJ whole genome shotgun (WGS) entry which is preliminary data.</text>
</comment>